<sequence length="340" mass="37244">MNGSTLSHSPVKNAVTSCNGAASSCSTAMMNGGSVNDAIVKPTTTEINHKDKYMECPFYSYEALDAIAKYLRTKTNIRPKVGIIFGSGLNDLASSLKDADVIPYDTIPNFPVSTVAGHAGELVFGRIGEISVMCMKGRFHYYEGYPISKCSMPIRVMKLMGCTHLIATNAAGGLHDDFKVGDIMFINDHINLMGITGTSPLQGPNDPRFGQRFFPMAKAYDKNMLKLAREVARDIGIMKHIKQGVYTCLGGPNYETVAELRMLKTIGVDAVGMSTVHEVVTAVHCEMKVFAFSLITNLCSTSYDDSDEEANHDEVVMVGRQMEGTCRDFVSEFVRRLQLD</sequence>
<keyword evidence="5" id="KW-0328">Glycosyltransferase</keyword>
<comment type="pathway">
    <text evidence="1">Purine metabolism; purine nucleoside salvage.</text>
</comment>
<dbReference type="InterPro" id="IPR011268">
    <property type="entry name" value="Purine_phosphorylase"/>
</dbReference>
<comment type="catalytic activity">
    <reaction evidence="7">
        <text>inosine + phosphate = alpha-D-ribose 1-phosphate + hypoxanthine</text>
        <dbReference type="Rhea" id="RHEA:27646"/>
        <dbReference type="ChEBI" id="CHEBI:17368"/>
        <dbReference type="ChEBI" id="CHEBI:17596"/>
        <dbReference type="ChEBI" id="CHEBI:43474"/>
        <dbReference type="ChEBI" id="CHEBI:57720"/>
        <dbReference type="EC" id="2.4.2.1"/>
    </reaction>
</comment>
<dbReference type="Gene3D" id="3.40.50.1580">
    <property type="entry name" value="Nucleoside phosphorylase domain"/>
    <property type="match status" value="1"/>
</dbReference>
<dbReference type="PANTHER" id="PTHR11904:SF9">
    <property type="entry name" value="PURINE NUCLEOSIDE PHOSPHORYLASE-RELATED"/>
    <property type="match status" value="1"/>
</dbReference>
<protein>
    <recommendedName>
        <fullName evidence="4">Purine nucleoside phosphorylase</fullName>
        <ecNumber evidence="3">2.4.2.1</ecNumber>
    </recommendedName>
    <alternativeName>
        <fullName evidence="12">Inosine phosphorylase</fullName>
    </alternativeName>
    <alternativeName>
        <fullName evidence="11">Inosine-guanosine phosphorylase</fullName>
    </alternativeName>
</protein>
<comment type="catalytic activity">
    <reaction evidence="10">
        <text>guanosine + phosphate = alpha-D-ribose 1-phosphate + guanine</text>
        <dbReference type="Rhea" id="RHEA:13233"/>
        <dbReference type="ChEBI" id="CHEBI:16235"/>
        <dbReference type="ChEBI" id="CHEBI:16750"/>
        <dbReference type="ChEBI" id="CHEBI:43474"/>
        <dbReference type="ChEBI" id="CHEBI:57720"/>
        <dbReference type="EC" id="2.4.2.1"/>
    </reaction>
</comment>
<comment type="catalytic activity">
    <reaction evidence="9">
        <text>2'-deoxyinosine + phosphate = 2-deoxy-alpha-D-ribose 1-phosphate + hypoxanthine</text>
        <dbReference type="Rhea" id="RHEA:27750"/>
        <dbReference type="ChEBI" id="CHEBI:17368"/>
        <dbReference type="ChEBI" id="CHEBI:28997"/>
        <dbReference type="ChEBI" id="CHEBI:43474"/>
        <dbReference type="ChEBI" id="CHEBI:57259"/>
        <dbReference type="EC" id="2.4.2.1"/>
    </reaction>
</comment>
<dbReference type="InterPro" id="IPR035994">
    <property type="entry name" value="Nucleoside_phosphorylase_sf"/>
</dbReference>
<organism evidence="14">
    <name type="scientific">Tabanus bromius</name>
    <name type="common">Band-eyed brown horse fly</name>
    <dbReference type="NCBI Taxonomy" id="304241"/>
    <lineage>
        <taxon>Eukaryota</taxon>
        <taxon>Metazoa</taxon>
        <taxon>Ecdysozoa</taxon>
        <taxon>Arthropoda</taxon>
        <taxon>Hexapoda</taxon>
        <taxon>Insecta</taxon>
        <taxon>Pterygota</taxon>
        <taxon>Neoptera</taxon>
        <taxon>Endopterygota</taxon>
        <taxon>Diptera</taxon>
        <taxon>Brachycera</taxon>
        <taxon>Tabanomorpha</taxon>
        <taxon>Tabanoidea</taxon>
        <taxon>Tabanidae</taxon>
        <taxon>Tabanus</taxon>
    </lineage>
</organism>
<evidence type="ECO:0000256" key="10">
    <source>
        <dbReference type="ARBA" id="ARBA00023970"/>
    </source>
</evidence>
<dbReference type="FunFam" id="3.40.50.1580:FF:000004">
    <property type="entry name" value="Purine nucleoside phosphorylase"/>
    <property type="match status" value="1"/>
</dbReference>
<evidence type="ECO:0000256" key="11">
    <source>
        <dbReference type="ARBA" id="ARBA00031036"/>
    </source>
</evidence>
<evidence type="ECO:0000256" key="12">
    <source>
        <dbReference type="ARBA" id="ARBA00033072"/>
    </source>
</evidence>
<dbReference type="GO" id="GO:0005737">
    <property type="term" value="C:cytoplasm"/>
    <property type="evidence" value="ECO:0007669"/>
    <property type="project" value="TreeGrafter"/>
</dbReference>
<reference evidence="14" key="1">
    <citation type="journal article" date="2015" name="Insect Biochem. Mol. Biol.">
        <title>An insight into the sialome of the horse fly, Tabanus bromius.</title>
        <authorList>
            <person name="Ribeiro J.M."/>
            <person name="Kazimirova M."/>
            <person name="Takac P."/>
            <person name="Andersen J.F."/>
            <person name="Francischetti I.M."/>
        </authorList>
    </citation>
    <scope>NUCLEOTIDE SEQUENCE</scope>
</reference>
<comment type="catalytic activity">
    <reaction evidence="8">
        <text>2'-deoxyguanosine + phosphate = 2-deoxy-alpha-D-ribose 1-phosphate + guanine</text>
        <dbReference type="Rhea" id="RHEA:27738"/>
        <dbReference type="ChEBI" id="CHEBI:16235"/>
        <dbReference type="ChEBI" id="CHEBI:17172"/>
        <dbReference type="ChEBI" id="CHEBI:43474"/>
        <dbReference type="ChEBI" id="CHEBI:57259"/>
        <dbReference type="EC" id="2.4.2.1"/>
    </reaction>
</comment>
<keyword evidence="6" id="KW-0808">Transferase</keyword>
<evidence type="ECO:0000259" key="13">
    <source>
        <dbReference type="Pfam" id="PF01048"/>
    </source>
</evidence>
<dbReference type="GO" id="GO:0004731">
    <property type="term" value="F:purine-nucleoside phosphorylase activity"/>
    <property type="evidence" value="ECO:0007669"/>
    <property type="project" value="UniProtKB-EC"/>
</dbReference>
<dbReference type="NCBIfam" id="TIGR01697">
    <property type="entry name" value="PNPH-PUNA-XAPA"/>
    <property type="match status" value="1"/>
</dbReference>
<dbReference type="AlphaFoldDB" id="A0A0K8TQJ9"/>
<evidence type="ECO:0000256" key="2">
    <source>
        <dbReference type="ARBA" id="ARBA00006751"/>
    </source>
</evidence>
<dbReference type="SUPFAM" id="SSF53167">
    <property type="entry name" value="Purine and uridine phosphorylases"/>
    <property type="match status" value="1"/>
</dbReference>
<dbReference type="GO" id="GO:0009116">
    <property type="term" value="P:nucleoside metabolic process"/>
    <property type="evidence" value="ECO:0007669"/>
    <property type="project" value="InterPro"/>
</dbReference>
<dbReference type="EMBL" id="GDAI01001433">
    <property type="protein sequence ID" value="JAI16170.1"/>
    <property type="molecule type" value="mRNA"/>
</dbReference>
<evidence type="ECO:0000313" key="14">
    <source>
        <dbReference type="EMBL" id="JAI16170.1"/>
    </source>
</evidence>
<evidence type="ECO:0000256" key="7">
    <source>
        <dbReference type="ARBA" id="ARBA00023918"/>
    </source>
</evidence>
<dbReference type="NCBIfam" id="TIGR01700">
    <property type="entry name" value="PNPH"/>
    <property type="match status" value="1"/>
</dbReference>
<evidence type="ECO:0000256" key="3">
    <source>
        <dbReference type="ARBA" id="ARBA00011886"/>
    </source>
</evidence>
<name>A0A0K8TQJ9_TABBR</name>
<feature type="domain" description="Nucleoside phosphorylase" evidence="13">
    <location>
        <begin position="80"/>
        <end position="335"/>
    </location>
</feature>
<evidence type="ECO:0000256" key="5">
    <source>
        <dbReference type="ARBA" id="ARBA00022676"/>
    </source>
</evidence>
<dbReference type="NCBIfam" id="NF006054">
    <property type="entry name" value="PRK08202.1"/>
    <property type="match status" value="1"/>
</dbReference>
<evidence type="ECO:0000256" key="4">
    <source>
        <dbReference type="ARBA" id="ARBA00013834"/>
    </source>
</evidence>
<dbReference type="Pfam" id="PF01048">
    <property type="entry name" value="PNP_UDP_1"/>
    <property type="match status" value="1"/>
</dbReference>
<evidence type="ECO:0000256" key="6">
    <source>
        <dbReference type="ARBA" id="ARBA00022679"/>
    </source>
</evidence>
<dbReference type="UniPathway" id="UPA00606"/>
<dbReference type="InterPro" id="IPR000845">
    <property type="entry name" value="Nucleoside_phosphorylase_d"/>
</dbReference>
<evidence type="ECO:0000256" key="9">
    <source>
        <dbReference type="ARBA" id="ARBA00023950"/>
    </source>
</evidence>
<dbReference type="EC" id="2.4.2.1" evidence="3"/>
<evidence type="ECO:0000256" key="1">
    <source>
        <dbReference type="ARBA" id="ARBA00005058"/>
    </source>
</evidence>
<comment type="similarity">
    <text evidence="2">Belongs to the PNP/MTAP phosphorylase family.</text>
</comment>
<accession>A0A0K8TQJ9</accession>
<dbReference type="InterPro" id="IPR011270">
    <property type="entry name" value="Pur_Nuc_Pase_Ino/Guo-sp"/>
</dbReference>
<dbReference type="PANTHER" id="PTHR11904">
    <property type="entry name" value="METHYLTHIOADENOSINE/PURINE NUCLEOSIDE PHOSPHORYLASE"/>
    <property type="match status" value="1"/>
</dbReference>
<proteinExistence type="evidence at transcript level"/>
<dbReference type="CDD" id="cd09009">
    <property type="entry name" value="PNP-EcPNPII_like"/>
    <property type="match status" value="1"/>
</dbReference>
<evidence type="ECO:0000256" key="8">
    <source>
        <dbReference type="ARBA" id="ARBA00023929"/>
    </source>
</evidence>